<reference evidence="1" key="1">
    <citation type="submission" date="2019-10" db="EMBL/GenBank/DDBJ databases">
        <title>Metagenomic sequencing of thiosulfate-disproportionating enrichment culture.</title>
        <authorList>
            <person name="Umezawa K."/>
            <person name="Kojima H."/>
            <person name="Fukui M."/>
        </authorList>
    </citation>
    <scope>NUCLEOTIDE SEQUENCE</scope>
    <source>
        <strain evidence="1">45J</strain>
    </source>
</reference>
<accession>A0A5J4L6V6</accession>
<name>A0A5J4L6V6_9ZZZZ</name>
<protein>
    <submittedName>
        <fullName evidence="1">Uncharacterized protein</fullName>
    </submittedName>
</protein>
<proteinExistence type="predicted"/>
<sequence>MEGLPDSLYFEAAGELLQEADDFDVNIIPLENATPAMKERILRGKVIYEKKRNVKFIER</sequence>
<comment type="caution">
    <text evidence="1">The sequence shown here is derived from an EMBL/GenBank/DDBJ whole genome shotgun (WGS) entry which is preliminary data.</text>
</comment>
<organism evidence="1">
    <name type="scientific">hot springs metagenome</name>
    <dbReference type="NCBI Taxonomy" id="433727"/>
    <lineage>
        <taxon>unclassified sequences</taxon>
        <taxon>metagenomes</taxon>
        <taxon>ecological metagenomes</taxon>
    </lineage>
</organism>
<dbReference type="AlphaFoldDB" id="A0A5J4L6V6"/>
<gene>
    <name evidence="1" type="ORF">A45J_2375</name>
</gene>
<evidence type="ECO:0000313" key="1">
    <source>
        <dbReference type="EMBL" id="GER94611.1"/>
    </source>
</evidence>
<dbReference type="EMBL" id="BLAB01000001">
    <property type="protein sequence ID" value="GER94611.1"/>
    <property type="molecule type" value="Genomic_DNA"/>
</dbReference>